<feature type="domain" description="Pre-rRNA-processing protein RIX1 N-terminal" evidence="10">
    <location>
        <begin position="6"/>
        <end position="185"/>
    </location>
</feature>
<protein>
    <recommendedName>
        <fullName evidence="5">Pre-rRNA-processing protein RIX1</fullName>
    </recommendedName>
</protein>
<dbReference type="GeneID" id="54779761"/>
<dbReference type="RefSeq" id="XP_034014131.1">
    <property type="nucleotide sequence ID" value="XM_034153616.1"/>
</dbReference>
<evidence type="ECO:0000259" key="10">
    <source>
        <dbReference type="Pfam" id="PF08167"/>
    </source>
</evidence>
<sequence>MTTIAVVLDELKGEPTSVVPILKYLTVTKGKGLAPEETRHLVARTLNLARSNQPYSKWCGTVMIKALALNYELLASDGAAMLDVLIQNLHAWNASHDIKVLTATVDSINFVCDQIRGKDTLVRELLTPRLAPKGAPSIIGGYLDQLEYAPAVVVPSLTKILVHHPTVFRAYGNKYYAALVAMVALPNFDGFPESLRQSVFGAIATLPVIENVSPEAHWRARVGAIIAEIVRVLRVYGDLLHFEDDGDLNKLLSGLEAAPAAVDGKSVDPIFADLAIDFNAPSSILLLSTRLKSLTELLGAYLTQGSKLTVEVPLGKALGVIEAMVLISPRFHKFKFDVRDANIQHLITLSTELNHTHAIALLKRLVPVYSGSLLPHFSSIVATLETVVPIHNKRVDTVAVVRRQRFFGDLLVVVADLLALATSVSDPSSLLRFLDVAVALVEPRMAPSPASTNAANSGAKGAGKKAKRSKKASSVPLADLLTNANLLVDTIPEPVLAAARRFFTTVVTSVPALPPTYHYKMMRYIILEAVHAKYYTLHRQVPQELRQLLIDAIVYPGYEKVSILPIVASILADDPLVSVFTHPRLPPLPKFIDLSAHQTADLGVEDESDSEDDEELGAAKRDADADADAPAPKKRKVDDVAVPQPTSVTPVVEEAVVETIAEQPIAEPVALVETVPVPVAETVPAAPAAPSTAALASAPAADSDDSDFEMPQLDAGDSDDE</sequence>
<dbReference type="PANTHER" id="PTHR34105:SF1">
    <property type="entry name" value="PROLINE-, GLUTAMIC ACID- AND LEUCINE-RICH PROTEIN 1"/>
    <property type="match status" value="1"/>
</dbReference>
<name>A0A642UVP6_DIURU</name>
<dbReference type="Pfam" id="PF08167">
    <property type="entry name" value="RIX1"/>
    <property type="match status" value="1"/>
</dbReference>
<evidence type="ECO:0000313" key="11">
    <source>
        <dbReference type="EMBL" id="KAA8906370.1"/>
    </source>
</evidence>
<evidence type="ECO:0000256" key="8">
    <source>
        <dbReference type="ARBA" id="ARBA00023242"/>
    </source>
</evidence>
<evidence type="ECO:0000256" key="1">
    <source>
        <dbReference type="ARBA" id="ARBA00003770"/>
    </source>
</evidence>
<dbReference type="InterPro" id="IPR012583">
    <property type="entry name" value="RIX1_N"/>
</dbReference>
<evidence type="ECO:0000313" key="12">
    <source>
        <dbReference type="Proteomes" id="UP000449547"/>
    </source>
</evidence>
<evidence type="ECO:0000256" key="9">
    <source>
        <dbReference type="SAM" id="MobiDB-lite"/>
    </source>
</evidence>
<dbReference type="VEuPathDB" id="FungiDB:DIURU_001108"/>
<keyword evidence="8" id="KW-0539">Nucleus</keyword>
<feature type="region of interest" description="Disordered" evidence="9">
    <location>
        <begin position="602"/>
        <end position="651"/>
    </location>
</feature>
<feature type="region of interest" description="Disordered" evidence="9">
    <location>
        <begin position="447"/>
        <end position="470"/>
    </location>
</feature>
<dbReference type="GO" id="GO:0006364">
    <property type="term" value="P:rRNA processing"/>
    <property type="evidence" value="ECO:0007669"/>
    <property type="project" value="UniProtKB-KW"/>
</dbReference>
<gene>
    <name evidence="11" type="ORF">DIURU_001108</name>
</gene>
<feature type="compositionally biased region" description="Acidic residues" evidence="9">
    <location>
        <begin position="603"/>
        <end position="616"/>
    </location>
</feature>
<dbReference type="OrthoDB" id="20900at2759"/>
<dbReference type="AlphaFoldDB" id="A0A642UVP6"/>
<dbReference type="GO" id="GO:0005634">
    <property type="term" value="C:nucleus"/>
    <property type="evidence" value="ECO:0007669"/>
    <property type="project" value="UniProtKB-SubCell"/>
</dbReference>
<evidence type="ECO:0000256" key="4">
    <source>
        <dbReference type="ARBA" id="ARBA00011141"/>
    </source>
</evidence>
<comment type="subcellular location">
    <subcellularLocation>
        <location evidence="2">Nucleus</location>
    </subcellularLocation>
</comment>
<dbReference type="EMBL" id="SWFT01000035">
    <property type="protein sequence ID" value="KAA8906370.1"/>
    <property type="molecule type" value="Genomic_DNA"/>
</dbReference>
<evidence type="ECO:0000256" key="5">
    <source>
        <dbReference type="ARBA" id="ARBA00021502"/>
    </source>
</evidence>
<feature type="compositionally biased region" description="Low complexity" evidence="9">
    <location>
        <begin position="684"/>
        <end position="701"/>
    </location>
</feature>
<feature type="region of interest" description="Disordered" evidence="9">
    <location>
        <begin position="684"/>
        <end position="721"/>
    </location>
</feature>
<dbReference type="OMA" id="WCGINLI"/>
<feature type="compositionally biased region" description="Low complexity" evidence="9">
    <location>
        <begin position="447"/>
        <end position="459"/>
    </location>
</feature>
<keyword evidence="12" id="KW-1185">Reference proteome</keyword>
<dbReference type="PANTHER" id="PTHR34105">
    <property type="entry name" value="PROLINE-, GLUTAMIC ACID- AND LEUCINE-RICH PROTEIN 1"/>
    <property type="match status" value="1"/>
</dbReference>
<accession>A0A642UVP6</accession>
<evidence type="ECO:0000256" key="7">
    <source>
        <dbReference type="ARBA" id="ARBA00022552"/>
    </source>
</evidence>
<comment type="caution">
    <text evidence="11">The sequence shown here is derived from an EMBL/GenBank/DDBJ whole genome shotgun (WGS) entry which is preliminary data.</text>
</comment>
<reference evidence="11 12" key="1">
    <citation type="submission" date="2019-07" db="EMBL/GenBank/DDBJ databases">
        <title>Genome assembly of two rare yeast pathogens: Diutina rugosa and Trichomonascus ciferrii.</title>
        <authorList>
            <person name="Mixao V."/>
            <person name="Saus E."/>
            <person name="Hansen A."/>
            <person name="Lass-Flor C."/>
            <person name="Gabaldon T."/>
        </authorList>
    </citation>
    <scope>NUCLEOTIDE SEQUENCE [LARGE SCALE GENOMIC DNA]</scope>
    <source>
        <strain evidence="11 12">CBS 613</strain>
    </source>
</reference>
<proteinExistence type="inferred from homology"/>
<dbReference type="Proteomes" id="UP000449547">
    <property type="component" value="Unassembled WGS sequence"/>
</dbReference>
<comment type="similarity">
    <text evidence="3">Belongs to the RIX1/PELP1 family.</text>
</comment>
<evidence type="ECO:0000256" key="3">
    <source>
        <dbReference type="ARBA" id="ARBA00010511"/>
    </source>
</evidence>
<keyword evidence="6" id="KW-0690">Ribosome biogenesis</keyword>
<keyword evidence="7" id="KW-0698">rRNA processing</keyword>
<comment type="function">
    <text evidence="1">Component of the RIX1 complex required for processing of ITS2 sequences from 35S pre-rRNA and the nucleoplasmic transit of the pre-60S ribosomal subunits. Regulates pre-60S association of the critical remodeling factor MDN1.</text>
</comment>
<organism evidence="11 12">
    <name type="scientific">Diutina rugosa</name>
    <name type="common">Yeast</name>
    <name type="synonym">Candida rugosa</name>
    <dbReference type="NCBI Taxonomy" id="5481"/>
    <lineage>
        <taxon>Eukaryota</taxon>
        <taxon>Fungi</taxon>
        <taxon>Dikarya</taxon>
        <taxon>Ascomycota</taxon>
        <taxon>Saccharomycotina</taxon>
        <taxon>Pichiomycetes</taxon>
        <taxon>Debaryomycetaceae</taxon>
        <taxon>Diutina</taxon>
    </lineage>
</organism>
<evidence type="ECO:0000256" key="6">
    <source>
        <dbReference type="ARBA" id="ARBA00022517"/>
    </source>
</evidence>
<evidence type="ECO:0000256" key="2">
    <source>
        <dbReference type="ARBA" id="ARBA00004123"/>
    </source>
</evidence>
<comment type="subunit">
    <text evidence="4">Component of the RIX1 complex, composed of IPI1, RIX1/IPI2 and IPI3 in a 1:2:2 stoichiometry. The complex interacts (via RIX1) with MDN1 (via its hexameric AAA ATPase ring) and the pre-60S ribosome particles.</text>
</comment>